<dbReference type="GO" id="GO:0005829">
    <property type="term" value="C:cytosol"/>
    <property type="evidence" value="ECO:0007669"/>
    <property type="project" value="TreeGrafter"/>
</dbReference>
<keyword evidence="2" id="KW-0456">Lyase</keyword>
<evidence type="ECO:0000313" key="8">
    <source>
        <dbReference type="EMBL" id="TET11434.1"/>
    </source>
</evidence>
<evidence type="ECO:0000256" key="1">
    <source>
        <dbReference type="ARBA" id="ARBA00022818"/>
    </source>
</evidence>
<sequence length="800" mass="89644">MKQSNFNRIKKLRERVISTTPKVCIERARLITEAYGENESLPVVLKRAKALERILSKMSIYIDEDELIVGNQASKPRSAPIFPEYSVDWIEKEIDEFAERSGDKFLVDEGIKPELLEIVNYWKGKTVKDRANSTIPEDVKKASLIKAIDAEGNLTSGDGHIVVDFEKVLKKGLNGIIKEIENEITNLNLAEPQDLKKRTFLEAARISLNAAIIFARRYSEEARRLAKVESNFQRKEELEKISQICRCVPANPARNFWEAIQSVWFAHLITQIESNGHSFSLGRLDQYLYPYYVKDMAEGPMGQDQILELVESLWIKLYTINKIRPWSHTQFGAGYPTYQNVTVGGQTPDGDDATNDLSFLCLKTVQHTQLTQPNLSARFHNRCPEEFLMKCAETIRMGFGMPAMHNDEIIIPSLLLRGVEVKDAYNYSMVGCIEVAVPGKWGYRCTGMSFLNMGKVLELALNNGKDPKTGIQLCSGNGDLGTFSSLKELMKAWEKQVKFYTKLHVILDSCIDYALEELTPDAFCSALVEDCIKRGKAIKEGGAKYDFISGLQAGLANIANSLAAIKKLIFEEHLITRTQLKEALRCNFEGIEGEKIRQILINKAPKYGNDEDYVDLLGRKAYNCYIREIAKYKNTRYGRGPIGGTYYPSTSVISANVPLGGAVGATPDGRKSGQPLAEGASPAQSTDRLGPTAVIKSVSKLPTILITGGQLLNLKFLPEILEGLDGLRSLAFLIRTFFQDLKGWHVQFNVVSAKVLKEAQRRPEKYPNLIVRVAGYCAVFTTLAPEIQNDIISRTEHTRI</sequence>
<dbReference type="Pfam" id="PF01228">
    <property type="entry name" value="Gly_radical"/>
    <property type="match status" value="1"/>
</dbReference>
<dbReference type="GO" id="GO:0016829">
    <property type="term" value="F:lyase activity"/>
    <property type="evidence" value="ECO:0007669"/>
    <property type="project" value="UniProtKB-KW"/>
</dbReference>
<feature type="region of interest" description="Disordered" evidence="5">
    <location>
        <begin position="668"/>
        <end position="688"/>
    </location>
</feature>
<dbReference type="CDD" id="cd01677">
    <property type="entry name" value="PFL2_DhaB_BssA"/>
    <property type="match status" value="1"/>
</dbReference>
<dbReference type="InterPro" id="IPR051215">
    <property type="entry name" value="GRE"/>
</dbReference>
<organism evidence="8 9">
    <name type="scientific">Aerophobetes bacterium</name>
    <dbReference type="NCBI Taxonomy" id="2030807"/>
    <lineage>
        <taxon>Bacteria</taxon>
        <taxon>Candidatus Aerophobota</taxon>
    </lineage>
</organism>
<gene>
    <name evidence="8" type="ORF">E3J84_02875</name>
</gene>
<dbReference type="Proteomes" id="UP000316360">
    <property type="component" value="Unassembled WGS sequence"/>
</dbReference>
<evidence type="ECO:0000256" key="4">
    <source>
        <dbReference type="PROSITE-ProRule" id="PRU00493"/>
    </source>
</evidence>
<dbReference type="NCBIfam" id="TIGR01774">
    <property type="entry name" value="PFL2-3"/>
    <property type="match status" value="1"/>
</dbReference>
<dbReference type="EMBL" id="SOKJ01000155">
    <property type="protein sequence ID" value="TET11434.1"/>
    <property type="molecule type" value="Genomic_DNA"/>
</dbReference>
<dbReference type="PROSITE" id="PS51554">
    <property type="entry name" value="PFL"/>
    <property type="match status" value="1"/>
</dbReference>
<dbReference type="InterPro" id="IPR004184">
    <property type="entry name" value="PFL_dom"/>
</dbReference>
<dbReference type="AlphaFoldDB" id="A0A523S0B4"/>
<dbReference type="InterPro" id="IPR001150">
    <property type="entry name" value="Gly_radical"/>
</dbReference>
<evidence type="ECO:0000256" key="5">
    <source>
        <dbReference type="SAM" id="MobiDB-lite"/>
    </source>
</evidence>
<feature type="domain" description="PFL" evidence="7">
    <location>
        <begin position="7"/>
        <end position="671"/>
    </location>
</feature>
<dbReference type="InterPro" id="IPR010098">
    <property type="entry name" value="PFL2/GDeHydtase_fam"/>
</dbReference>
<evidence type="ECO:0000256" key="3">
    <source>
        <dbReference type="PIRSR" id="PIRSR000379-2"/>
    </source>
</evidence>
<evidence type="ECO:0000259" key="6">
    <source>
        <dbReference type="PROSITE" id="PS51149"/>
    </source>
</evidence>
<protein>
    <submittedName>
        <fullName evidence="8">Glycyl radical protein</fullName>
    </submittedName>
</protein>
<dbReference type="FunFam" id="3.20.70.20:FF:000008">
    <property type="entry name" value="Hypothetical formate acetyltransferase 3"/>
    <property type="match status" value="1"/>
</dbReference>
<proteinExistence type="predicted"/>
<dbReference type="SUPFAM" id="SSF51998">
    <property type="entry name" value="PFL-like glycyl radical enzymes"/>
    <property type="match status" value="1"/>
</dbReference>
<feature type="domain" description="Glycine radical" evidence="6">
    <location>
        <begin position="678"/>
        <end position="800"/>
    </location>
</feature>
<keyword evidence="1 3" id="KW-0556">Organic radical</keyword>
<dbReference type="Gene3D" id="3.20.70.20">
    <property type="match status" value="1"/>
</dbReference>
<comment type="caution">
    <text evidence="8">The sequence shown here is derived from an EMBL/GenBank/DDBJ whole genome shotgun (WGS) entry which is preliminary data.</text>
</comment>
<dbReference type="PANTHER" id="PTHR43641:SF2">
    <property type="entry name" value="DEHYDRATASE YBIW-RELATED"/>
    <property type="match status" value="1"/>
</dbReference>
<evidence type="ECO:0000256" key="2">
    <source>
        <dbReference type="ARBA" id="ARBA00023239"/>
    </source>
</evidence>
<accession>A0A523S0B4</accession>
<evidence type="ECO:0000259" key="7">
    <source>
        <dbReference type="PROSITE" id="PS51554"/>
    </source>
</evidence>
<reference evidence="8 9" key="1">
    <citation type="submission" date="2019-03" db="EMBL/GenBank/DDBJ databases">
        <title>Metabolic potential of uncultured bacteria and archaea associated with petroleum seepage in deep-sea sediments.</title>
        <authorList>
            <person name="Dong X."/>
            <person name="Hubert C."/>
        </authorList>
    </citation>
    <scope>NUCLEOTIDE SEQUENCE [LARGE SCALE GENOMIC DNA]</scope>
    <source>
        <strain evidence="8">E44_bin7</strain>
    </source>
</reference>
<dbReference type="PANTHER" id="PTHR43641">
    <property type="entry name" value="FORMATE ACETYLTRANSFERASE 3-RELATED"/>
    <property type="match status" value="1"/>
</dbReference>
<dbReference type="PIRSF" id="PIRSF000379">
    <property type="entry name" value="For_Ac_trans_1"/>
    <property type="match status" value="1"/>
</dbReference>
<name>A0A523S0B4_UNCAE</name>
<evidence type="ECO:0000313" key="9">
    <source>
        <dbReference type="Proteomes" id="UP000316360"/>
    </source>
</evidence>
<dbReference type="InterPro" id="IPR019777">
    <property type="entry name" value="Form_AcTrfase_GR_CS"/>
</dbReference>
<feature type="modified residue" description="Glycine radical" evidence="3 4">
    <location>
        <position position="775"/>
    </location>
</feature>
<dbReference type="PROSITE" id="PS00850">
    <property type="entry name" value="GLY_RADICAL_1"/>
    <property type="match status" value="1"/>
</dbReference>
<dbReference type="Pfam" id="PF02901">
    <property type="entry name" value="PFL-like"/>
    <property type="match status" value="1"/>
</dbReference>
<dbReference type="PROSITE" id="PS51149">
    <property type="entry name" value="GLY_RADICAL_2"/>
    <property type="match status" value="1"/>
</dbReference>